<accession>A0A0K1JGC0</accession>
<gene>
    <name evidence="1" type="ORF">VV02_07665</name>
</gene>
<name>A0A0K1JGC0_9MICO</name>
<dbReference type="EMBL" id="CP011112">
    <property type="protein sequence ID" value="AKU15757.1"/>
    <property type="molecule type" value="Genomic_DNA"/>
</dbReference>
<dbReference type="RefSeq" id="WP_052590826.1">
    <property type="nucleotide sequence ID" value="NZ_CP011112.1"/>
</dbReference>
<keyword evidence="2" id="KW-1185">Reference proteome</keyword>
<dbReference type="Proteomes" id="UP000066480">
    <property type="component" value="Chromosome"/>
</dbReference>
<dbReference type="AlphaFoldDB" id="A0A0K1JGC0"/>
<reference evidence="1 2" key="1">
    <citation type="submission" date="2015-03" db="EMBL/GenBank/DDBJ databases">
        <title>Luteipulveratus halotolerans sp. nov., a novel actinobacterium (Dermacoccaceae) from Sarawak, Malaysia.</title>
        <authorList>
            <person name="Juboi H."/>
            <person name="Basik A."/>
            <person name="Shamsul S.S."/>
            <person name="Arnold P."/>
            <person name="Schmitt E.K."/>
            <person name="Sanglier J.-J."/>
            <person name="Yeo T."/>
        </authorList>
    </citation>
    <scope>NUCLEOTIDE SEQUENCE [LARGE SCALE GENOMIC DNA]</scope>
    <source>
        <strain evidence="1 2">MN07-A0370</strain>
    </source>
</reference>
<proteinExistence type="predicted"/>
<dbReference type="STRING" id="571913.VV02_07665"/>
<evidence type="ECO:0000313" key="1">
    <source>
        <dbReference type="EMBL" id="AKU15757.1"/>
    </source>
</evidence>
<sequence length="62" mass="6864">MSEHPKHEPHCATCDFIGPRLDLPLHDLGLACHVFVREMRRALRPVLTKADYTLAGPSKGGT</sequence>
<evidence type="ECO:0000313" key="2">
    <source>
        <dbReference type="Proteomes" id="UP000066480"/>
    </source>
</evidence>
<dbReference type="KEGG" id="lmoi:VV02_07665"/>
<organism evidence="1 2">
    <name type="scientific">Luteipulveratus mongoliensis</name>
    <dbReference type="NCBI Taxonomy" id="571913"/>
    <lineage>
        <taxon>Bacteria</taxon>
        <taxon>Bacillati</taxon>
        <taxon>Actinomycetota</taxon>
        <taxon>Actinomycetes</taxon>
        <taxon>Micrococcales</taxon>
        <taxon>Dermacoccaceae</taxon>
        <taxon>Luteipulveratus</taxon>
    </lineage>
</organism>
<protein>
    <submittedName>
        <fullName evidence="1">Uncharacterized protein</fullName>
    </submittedName>
</protein>